<dbReference type="AlphaFoldDB" id="A0A511N6K4"/>
<dbReference type="GO" id="GO:0042802">
    <property type="term" value="F:identical protein binding"/>
    <property type="evidence" value="ECO:0007669"/>
    <property type="project" value="InterPro"/>
</dbReference>
<dbReference type="InterPro" id="IPR011717">
    <property type="entry name" value="TPR-4"/>
</dbReference>
<organism evidence="1 2">
    <name type="scientific">Deinococcus cellulosilyticus (strain DSM 18568 / NBRC 106333 / KACC 11606 / 5516J-15)</name>
    <dbReference type="NCBI Taxonomy" id="1223518"/>
    <lineage>
        <taxon>Bacteria</taxon>
        <taxon>Thermotogati</taxon>
        <taxon>Deinococcota</taxon>
        <taxon>Deinococci</taxon>
        <taxon>Deinococcales</taxon>
        <taxon>Deinococcaceae</taxon>
        <taxon>Deinococcus</taxon>
    </lineage>
</organism>
<accession>A0A511N6K4</accession>
<evidence type="ECO:0000313" key="1">
    <source>
        <dbReference type="EMBL" id="GEM48066.1"/>
    </source>
</evidence>
<dbReference type="EMBL" id="BJXB01000017">
    <property type="protein sequence ID" value="GEM48066.1"/>
    <property type="molecule type" value="Genomic_DNA"/>
</dbReference>
<proteinExistence type="predicted"/>
<name>A0A511N6K4_DEIC1</name>
<evidence type="ECO:0000313" key="2">
    <source>
        <dbReference type="Proteomes" id="UP000321306"/>
    </source>
</evidence>
<dbReference type="Pfam" id="PF07721">
    <property type="entry name" value="TPR_4"/>
    <property type="match status" value="2"/>
</dbReference>
<dbReference type="InterPro" id="IPR011990">
    <property type="entry name" value="TPR-like_helical_dom_sf"/>
</dbReference>
<sequence>MNLLSFLLGGPQRTLYTFSSVMPDLAHTFPELHALHAELSRHLDQNLPPDLACEKAVQAWQSGLVDLTLMFCDRAAGQMDLLKAIALNRQGHPHAALEVLKGQEGALSLVHQGSSLWQLGELEEALDLTQQGLDQARKERNGTGIISAVCILGEVLLDLGQHKQAVVTLAEAFKVAEMMGQEADPYALAITAEAHTRWGHPRKAQATVEKVFSRTRPFEMAHVRAQISLGAIEPAALEQARRVVEALGWGFWQKRLQSRA</sequence>
<dbReference type="SUPFAM" id="SSF48452">
    <property type="entry name" value="TPR-like"/>
    <property type="match status" value="1"/>
</dbReference>
<dbReference type="Proteomes" id="UP000321306">
    <property type="component" value="Unassembled WGS sequence"/>
</dbReference>
<keyword evidence="2" id="KW-1185">Reference proteome</keyword>
<protein>
    <submittedName>
        <fullName evidence="1">Uncharacterized protein</fullName>
    </submittedName>
</protein>
<gene>
    <name evidence="1" type="ORF">DC3_37010</name>
</gene>
<reference evidence="1 2" key="1">
    <citation type="submission" date="2019-07" db="EMBL/GenBank/DDBJ databases">
        <title>Whole genome shotgun sequence of Deinococcus cellulosilyticus NBRC 106333.</title>
        <authorList>
            <person name="Hosoyama A."/>
            <person name="Uohara A."/>
            <person name="Ohji S."/>
            <person name="Ichikawa N."/>
        </authorList>
    </citation>
    <scope>NUCLEOTIDE SEQUENCE [LARGE SCALE GENOMIC DNA]</scope>
    <source>
        <strain evidence="1 2">NBRC 106333</strain>
    </source>
</reference>
<dbReference type="Gene3D" id="1.25.40.10">
    <property type="entry name" value="Tetratricopeptide repeat domain"/>
    <property type="match status" value="1"/>
</dbReference>
<comment type="caution">
    <text evidence="1">The sequence shown here is derived from an EMBL/GenBank/DDBJ whole genome shotgun (WGS) entry which is preliminary data.</text>
</comment>